<evidence type="ECO:0000313" key="3">
    <source>
        <dbReference type="Proteomes" id="UP001488838"/>
    </source>
</evidence>
<dbReference type="AlphaFoldDB" id="A0AAW0JBF4"/>
<dbReference type="Proteomes" id="UP001488838">
    <property type="component" value="Unassembled WGS sequence"/>
</dbReference>
<sequence length="181" mass="20544">MFMLYSNNEQNPPNALTEKQAAFPRQGSHVSPMTPFRIHIRLTETNDSTQHMMATTEATRGSDTMLTRSLWTHLELRAGHYHSACCSERVRSFLKAKVKNHPQEGMSKKQFQDPEASSFISGTRRNYRPKGSGDSLDTVPLRGVASLHFNQDQSCFCCAMETGIRIYNVEPLMEKGHLDHE</sequence>
<feature type="region of interest" description="Disordered" evidence="1">
    <location>
        <begin position="103"/>
        <end position="135"/>
    </location>
</feature>
<reference evidence="2 3" key="1">
    <citation type="journal article" date="2023" name="bioRxiv">
        <title>Conserved and derived expression patterns and positive selection on dental genes reveal complex evolutionary context of ever-growing rodent molars.</title>
        <authorList>
            <person name="Calamari Z.T."/>
            <person name="Song A."/>
            <person name="Cohen E."/>
            <person name="Akter M."/>
            <person name="Roy R.D."/>
            <person name="Hallikas O."/>
            <person name="Christensen M.M."/>
            <person name="Li P."/>
            <person name="Marangoni P."/>
            <person name="Jernvall J."/>
            <person name="Klein O.D."/>
        </authorList>
    </citation>
    <scope>NUCLEOTIDE SEQUENCE [LARGE SCALE GENOMIC DNA]</scope>
    <source>
        <strain evidence="2">V071</strain>
    </source>
</reference>
<evidence type="ECO:0000256" key="1">
    <source>
        <dbReference type="SAM" id="MobiDB-lite"/>
    </source>
</evidence>
<dbReference type="EMBL" id="JBBHLL010000048">
    <property type="protein sequence ID" value="KAK7824090.1"/>
    <property type="molecule type" value="Genomic_DNA"/>
</dbReference>
<accession>A0AAW0JBF4</accession>
<proteinExistence type="predicted"/>
<organism evidence="2 3">
    <name type="scientific">Myodes glareolus</name>
    <name type="common">Bank vole</name>
    <name type="synonym">Clethrionomys glareolus</name>
    <dbReference type="NCBI Taxonomy" id="447135"/>
    <lineage>
        <taxon>Eukaryota</taxon>
        <taxon>Metazoa</taxon>
        <taxon>Chordata</taxon>
        <taxon>Craniata</taxon>
        <taxon>Vertebrata</taxon>
        <taxon>Euteleostomi</taxon>
        <taxon>Mammalia</taxon>
        <taxon>Eutheria</taxon>
        <taxon>Euarchontoglires</taxon>
        <taxon>Glires</taxon>
        <taxon>Rodentia</taxon>
        <taxon>Myomorpha</taxon>
        <taxon>Muroidea</taxon>
        <taxon>Cricetidae</taxon>
        <taxon>Arvicolinae</taxon>
        <taxon>Myodes</taxon>
    </lineage>
</organism>
<keyword evidence="3" id="KW-1185">Reference proteome</keyword>
<protein>
    <submittedName>
        <fullName evidence="2">Uncharacterized protein</fullName>
    </submittedName>
</protein>
<comment type="caution">
    <text evidence="2">The sequence shown here is derived from an EMBL/GenBank/DDBJ whole genome shotgun (WGS) entry which is preliminary data.</text>
</comment>
<name>A0AAW0JBF4_MYOGA</name>
<evidence type="ECO:0000313" key="2">
    <source>
        <dbReference type="EMBL" id="KAK7824090.1"/>
    </source>
</evidence>
<gene>
    <name evidence="2" type="ORF">U0070_019776</name>
</gene>